<organism evidence="1 2">
    <name type="scientific">Sulfitobacter pontiacus</name>
    <dbReference type="NCBI Taxonomy" id="60137"/>
    <lineage>
        <taxon>Bacteria</taxon>
        <taxon>Pseudomonadati</taxon>
        <taxon>Pseudomonadota</taxon>
        <taxon>Alphaproteobacteria</taxon>
        <taxon>Rhodobacterales</taxon>
        <taxon>Roseobacteraceae</taxon>
        <taxon>Sulfitobacter</taxon>
    </lineage>
</organism>
<evidence type="ECO:0008006" key="3">
    <source>
        <dbReference type="Google" id="ProtNLM"/>
    </source>
</evidence>
<protein>
    <recommendedName>
        <fullName evidence="3">Translocase</fullName>
    </recommendedName>
</protein>
<dbReference type="Proteomes" id="UP000183076">
    <property type="component" value="Unassembled WGS sequence"/>
</dbReference>
<dbReference type="RefSeq" id="WP_074636573.1">
    <property type="nucleotide sequence ID" value="NZ_CP049344.1"/>
</dbReference>
<reference evidence="2" key="1">
    <citation type="submission" date="2016-10" db="EMBL/GenBank/DDBJ databases">
        <authorList>
            <person name="Varghese N."/>
            <person name="Submissions S."/>
        </authorList>
    </citation>
    <scope>NUCLEOTIDE SEQUENCE [LARGE SCALE GENOMIC DNA]</scope>
    <source>
        <strain evidence="2">DSM 10014</strain>
    </source>
</reference>
<sequence length="337" mass="35139">MARMKEIATAAGTLACALGIGYVMQSSDAATARYGSDAAVKEQELRRLSNENAVLEVEDIVLTSAEFNAAPLEPTVELPDSAPVMLAAASADEPISRPVSAPIATEPAATQTCDITANARPVAAAMVNLTLAAPCMPNERITVHHSGMIFTQTTSDTGALDITVPALAQDATFVIAFGNGEGAVADAKIDDLAEFDRVVLQWKGDTGFQMHAREFGSDYDGSGHVWAGKPRSVASAITGEGGFMTVNGDLSAAEPLVAEVYTFPAAMENADARVALTVEAEVIQANCGQEIEAQSIELLGDATLRTRDLSVAVPDCDAVGSFLVLNNLLQDMKVAGH</sequence>
<proteinExistence type="predicted"/>
<dbReference type="GeneID" id="94020441"/>
<dbReference type="STRING" id="60137.SAMN04488041_105256"/>
<accession>A0A1H3AA17</accession>
<gene>
    <name evidence="1" type="ORF">SAMN04488041_105256</name>
</gene>
<evidence type="ECO:0000313" key="2">
    <source>
        <dbReference type="Proteomes" id="UP000183076"/>
    </source>
</evidence>
<evidence type="ECO:0000313" key="1">
    <source>
        <dbReference type="EMBL" id="SDX26034.1"/>
    </source>
</evidence>
<name>A0A1H3AA17_9RHOB</name>
<dbReference type="EMBL" id="FNNB01000005">
    <property type="protein sequence ID" value="SDX26034.1"/>
    <property type="molecule type" value="Genomic_DNA"/>
</dbReference>
<dbReference type="AlphaFoldDB" id="A0A1H3AA17"/>